<gene>
    <name evidence="3" type="ORF">ABW18_17330</name>
</gene>
<comment type="caution">
    <text evidence="3">The sequence shown here is derived from an EMBL/GenBank/DDBJ whole genome shotgun (WGS) entry which is preliminary data.</text>
</comment>
<keyword evidence="3" id="KW-0645">Protease</keyword>
<feature type="transmembrane region" description="Helical" evidence="1">
    <location>
        <begin position="242"/>
        <end position="263"/>
    </location>
</feature>
<dbReference type="RefSeq" id="WP_049700222.1">
    <property type="nucleotide sequence ID" value="NZ_LDTZ01000020.1"/>
</dbReference>
<feature type="transmembrane region" description="Helical" evidence="1">
    <location>
        <begin position="126"/>
        <end position="148"/>
    </location>
</feature>
<keyword evidence="3" id="KW-0378">Hydrolase</keyword>
<evidence type="ECO:0000259" key="2">
    <source>
        <dbReference type="Pfam" id="PF02517"/>
    </source>
</evidence>
<name>A0ABR5I8X4_9ACTN</name>
<dbReference type="GO" id="GO:0006508">
    <property type="term" value="P:proteolysis"/>
    <property type="evidence" value="ECO:0007669"/>
    <property type="project" value="UniProtKB-KW"/>
</dbReference>
<keyword evidence="1" id="KW-1133">Transmembrane helix</keyword>
<evidence type="ECO:0000313" key="3">
    <source>
        <dbReference type="EMBL" id="KNA90154.1"/>
    </source>
</evidence>
<feature type="domain" description="CAAX prenyl protease 2/Lysostaphin resistance protein A-like" evidence="2">
    <location>
        <begin position="162"/>
        <end position="255"/>
    </location>
</feature>
<proteinExistence type="predicted"/>
<dbReference type="Pfam" id="PF02517">
    <property type="entry name" value="Rce1-like"/>
    <property type="match status" value="1"/>
</dbReference>
<dbReference type="InterPro" id="IPR003675">
    <property type="entry name" value="Rce1/LyrA-like_dom"/>
</dbReference>
<accession>A0ABR5I8X4</accession>
<dbReference type="EMBL" id="LDTZ01000020">
    <property type="protein sequence ID" value="KNA90154.1"/>
    <property type="molecule type" value="Genomic_DNA"/>
</dbReference>
<keyword evidence="1" id="KW-0472">Membrane</keyword>
<feature type="transmembrane region" description="Helical" evidence="1">
    <location>
        <begin position="83"/>
        <end position="105"/>
    </location>
</feature>
<dbReference type="Proteomes" id="UP000037247">
    <property type="component" value="Unassembled WGS sequence"/>
</dbReference>
<feature type="transmembrane region" description="Helical" evidence="1">
    <location>
        <begin position="36"/>
        <end position="56"/>
    </location>
</feature>
<reference evidence="3 4" key="1">
    <citation type="submission" date="2015-05" db="EMBL/GenBank/DDBJ databases">
        <title>Draft genome sequence of the bacterium Gordonia jacobaea a new member of the Gordonia genus.</title>
        <authorList>
            <person name="Jimenez-Galisteo G."/>
            <person name="Dominguez A."/>
            <person name="Munoz E."/>
            <person name="Vinas M."/>
        </authorList>
    </citation>
    <scope>NUCLEOTIDE SEQUENCE [LARGE SCALE GENOMIC DNA]</scope>
    <source>
        <strain evidence="4">mv1</strain>
    </source>
</reference>
<keyword evidence="4" id="KW-1185">Reference proteome</keyword>
<evidence type="ECO:0000256" key="1">
    <source>
        <dbReference type="SAM" id="Phobius"/>
    </source>
</evidence>
<sequence length="271" mass="28775">MVDVTRGIAAIVRPAPQRVVDVVDDPRERRALIVELVIVGVLTFGFSAISAILSLIELQLTSGVGNATVALNPSRSSVGLIDFLRQLMSVLRLFAIAGLGVYLLWRSGLRLRGVGLARLSGRDVPPGLVLAAAIGLPGLALVAAARALGMNAHLVPSEVDGPWWRWPVLIAIAIGNAAAEEIIVVAYFITRLRQLGASENMSLAASALLRGGYHLYQGVGAGVGNVVMGLVFGRYYQLTNRVWPLVIAHAVIDVVAFIGYALLHDHLGWVG</sequence>
<evidence type="ECO:0000313" key="4">
    <source>
        <dbReference type="Proteomes" id="UP000037247"/>
    </source>
</evidence>
<feature type="transmembrane region" description="Helical" evidence="1">
    <location>
        <begin position="168"/>
        <end position="192"/>
    </location>
</feature>
<dbReference type="GO" id="GO:0008233">
    <property type="term" value="F:peptidase activity"/>
    <property type="evidence" value="ECO:0007669"/>
    <property type="project" value="UniProtKB-KW"/>
</dbReference>
<protein>
    <submittedName>
        <fullName evidence="3">CAAX protease</fullName>
    </submittedName>
</protein>
<keyword evidence="1" id="KW-0812">Transmembrane</keyword>
<organism evidence="3 4">
    <name type="scientific">Gordonia jacobaea</name>
    <dbReference type="NCBI Taxonomy" id="122202"/>
    <lineage>
        <taxon>Bacteria</taxon>
        <taxon>Bacillati</taxon>
        <taxon>Actinomycetota</taxon>
        <taxon>Actinomycetes</taxon>
        <taxon>Mycobacteriales</taxon>
        <taxon>Gordoniaceae</taxon>
        <taxon>Gordonia</taxon>
    </lineage>
</organism>